<dbReference type="EMBL" id="CP002349">
    <property type="protein sequence ID" value="ADR22751.1"/>
    <property type="molecule type" value="Genomic_DNA"/>
</dbReference>
<protein>
    <submittedName>
        <fullName evidence="1">Uncharacterized protein</fullName>
    </submittedName>
</protein>
<evidence type="ECO:0000313" key="1">
    <source>
        <dbReference type="EMBL" id="ADR22751.1"/>
    </source>
</evidence>
<keyword evidence="2" id="KW-1185">Reference proteome</keyword>
<evidence type="ECO:0000313" key="2">
    <source>
        <dbReference type="Proteomes" id="UP000008720"/>
    </source>
</evidence>
<dbReference type="KEGG" id="mtt:Ftrac_2773"/>
<sequence>MKKIILIPIAVLVSWSCGQDTKTAENSADEQIEKVEQEEITEESASKPYEAIYFDMDKAEVVKNDPSVDLMTIKETNDFVIVKTTDNGTFVRKHFIKSFSKENGELLSTIETGKETEGVDPMTIKWLSDSTFDLIDYEYKLVESEEGIYEKGSLKDSTVYNYSIAESGQILEK</sequence>
<organism evidence="1 2">
    <name type="scientific">Marivirga tractuosa (strain ATCC 23168 / DSM 4126 / NBRC 15989 / NCIMB 1408 / VKM B-1430 / H-43)</name>
    <name type="common">Microscilla tractuosa</name>
    <name type="synonym">Flexibacter tractuosus</name>
    <dbReference type="NCBI Taxonomy" id="643867"/>
    <lineage>
        <taxon>Bacteria</taxon>
        <taxon>Pseudomonadati</taxon>
        <taxon>Bacteroidota</taxon>
        <taxon>Cytophagia</taxon>
        <taxon>Cytophagales</taxon>
        <taxon>Marivirgaceae</taxon>
        <taxon>Marivirga</taxon>
    </lineage>
</organism>
<dbReference type="RefSeq" id="WP_013454894.1">
    <property type="nucleotide sequence ID" value="NC_014759.1"/>
</dbReference>
<accession>E4TRQ2</accession>
<reference evidence="1 2" key="1">
    <citation type="journal article" date="2011" name="Stand. Genomic Sci.">
        <title>Complete genome sequence of Marivirga tractuosa type strain (H-43).</title>
        <authorList>
            <person name="Pagani I."/>
            <person name="Chertkov O."/>
            <person name="Lapidus A."/>
            <person name="Lucas S."/>
            <person name="Del Rio T.G."/>
            <person name="Tice H."/>
            <person name="Copeland A."/>
            <person name="Cheng J.F."/>
            <person name="Nolan M."/>
            <person name="Saunders E."/>
            <person name="Pitluck S."/>
            <person name="Held B."/>
            <person name="Goodwin L."/>
            <person name="Liolios K."/>
            <person name="Ovchinikova G."/>
            <person name="Ivanova N."/>
            <person name="Mavromatis K."/>
            <person name="Pati A."/>
            <person name="Chen A."/>
            <person name="Palaniappan K."/>
            <person name="Land M."/>
            <person name="Hauser L."/>
            <person name="Jeffries C.D."/>
            <person name="Detter J.C."/>
            <person name="Han C."/>
            <person name="Tapia R."/>
            <person name="Ngatchou-Djao O.D."/>
            <person name="Rohde M."/>
            <person name="Goker M."/>
            <person name="Spring S."/>
            <person name="Sikorski J."/>
            <person name="Woyke T."/>
            <person name="Bristow J."/>
            <person name="Eisen J.A."/>
            <person name="Markowitz V."/>
            <person name="Hugenholtz P."/>
            <person name="Klenk H.P."/>
            <person name="Kyrpides N.C."/>
        </authorList>
    </citation>
    <scope>NUCLEOTIDE SEQUENCE [LARGE SCALE GENOMIC DNA]</scope>
    <source>
        <strain evidence="2">ATCC 23168 / DSM 4126 / NBRC 15989 / NCIMB 1408 / VKM B-1430 / H-43</strain>
    </source>
</reference>
<name>E4TRQ2_MARTH</name>
<dbReference type="HOGENOM" id="CLU_1545816_0_0_10"/>
<dbReference type="Proteomes" id="UP000008720">
    <property type="component" value="Chromosome"/>
</dbReference>
<proteinExistence type="predicted"/>
<dbReference type="AlphaFoldDB" id="E4TRQ2"/>
<gene>
    <name evidence="1" type="ordered locus">Ftrac_2773</name>
</gene>